<dbReference type="Proteomes" id="UP000466694">
    <property type="component" value="Unassembled WGS sequence"/>
</dbReference>
<dbReference type="EMBL" id="WISZ01000197">
    <property type="protein sequence ID" value="MQX11786.1"/>
    <property type="molecule type" value="Genomic_DNA"/>
</dbReference>
<evidence type="ECO:0000313" key="2">
    <source>
        <dbReference type="Proteomes" id="UP000466694"/>
    </source>
</evidence>
<protein>
    <submittedName>
        <fullName evidence="1">Uncharacterized protein</fullName>
    </submittedName>
</protein>
<dbReference type="AlphaFoldDB" id="A0A844AJP1"/>
<dbReference type="RefSeq" id="WP_060563513.1">
    <property type="nucleotide sequence ID" value="NZ_BJNI01000015.1"/>
</dbReference>
<comment type="caution">
    <text evidence="1">The sequence shown here is derived from an EMBL/GenBank/DDBJ whole genome shotgun (WGS) entry which is preliminary data.</text>
</comment>
<accession>A0A844AJP1</accession>
<evidence type="ECO:0000313" key="1">
    <source>
        <dbReference type="EMBL" id="MQX11786.1"/>
    </source>
</evidence>
<name>A0A844AJP1_RHIFR</name>
<organism evidence="1 2">
    <name type="scientific">Rhizobium fredii</name>
    <name type="common">Sinorhizobium fredii</name>
    <dbReference type="NCBI Taxonomy" id="380"/>
    <lineage>
        <taxon>Bacteria</taxon>
        <taxon>Pseudomonadati</taxon>
        <taxon>Pseudomonadota</taxon>
        <taxon>Alphaproteobacteria</taxon>
        <taxon>Hyphomicrobiales</taxon>
        <taxon>Rhizobiaceae</taxon>
        <taxon>Sinorhizobium/Ensifer group</taxon>
        <taxon>Sinorhizobium</taxon>
    </lineage>
</organism>
<reference evidence="1 2" key="1">
    <citation type="journal article" date="2013" name="Genome Biol.">
        <title>Comparative genomics of the core and accessory genomes of 48 Sinorhizobium strains comprising five genospecies.</title>
        <authorList>
            <person name="Sugawara M."/>
            <person name="Epstein B."/>
            <person name="Badgley B.D."/>
            <person name="Unno T."/>
            <person name="Xu L."/>
            <person name="Reese J."/>
            <person name="Gyaneshwar P."/>
            <person name="Denny R."/>
            <person name="Mudge J."/>
            <person name="Bharti A.K."/>
            <person name="Farmer A.D."/>
            <person name="May G.D."/>
            <person name="Woodward J.E."/>
            <person name="Medigue C."/>
            <person name="Vallenet D."/>
            <person name="Lajus A."/>
            <person name="Rouy Z."/>
            <person name="Martinez-Vaz B."/>
            <person name="Tiffin P."/>
            <person name="Young N.D."/>
            <person name="Sadowsky M.J."/>
        </authorList>
    </citation>
    <scope>NUCLEOTIDE SEQUENCE [LARGE SCALE GENOMIC DNA]</scope>
    <source>
        <strain evidence="1 2">USDA205</strain>
    </source>
</reference>
<sequence length="203" mass="23284">MQSDVSTADLHMNFAELSRLYELLDEYSRTLTDPTNRPLNVVIFEAFHQWEVQQMKKMGQFRFPGLNLPTEEIEWVWLKSGMWVDYLDEDGRPCEEFGLYGYDDSEGNFVFEPEVRPIPDYIQSLDEALDLKGKLSFAKLRIVELDGDFLTLWRAILLAKDGNTLEDEAATPSVAVLKALLKALIQSPEELNRPKFGPSYRGG</sequence>
<proteinExistence type="predicted"/>
<gene>
    <name evidence="1" type="ORF">GHK48_26960</name>
</gene>